<evidence type="ECO:0000256" key="1">
    <source>
        <dbReference type="SAM" id="MobiDB-lite"/>
    </source>
</evidence>
<keyword evidence="3" id="KW-1185">Reference proteome</keyword>
<dbReference type="AlphaFoldDB" id="U4LI29"/>
<dbReference type="Proteomes" id="UP000018144">
    <property type="component" value="Unassembled WGS sequence"/>
</dbReference>
<evidence type="ECO:0000313" key="3">
    <source>
        <dbReference type="Proteomes" id="UP000018144"/>
    </source>
</evidence>
<proteinExistence type="predicted"/>
<feature type="compositionally biased region" description="Low complexity" evidence="1">
    <location>
        <begin position="1"/>
        <end position="13"/>
    </location>
</feature>
<sequence>MGSSGGSDRSSNSLDAHHSELGIKKTDASCSPRRLCHLGVTRQRLRGSIGIDMPTRTHA</sequence>
<dbReference type="EMBL" id="HF935659">
    <property type="protein sequence ID" value="CCX11974.1"/>
    <property type="molecule type" value="Genomic_DNA"/>
</dbReference>
<feature type="region of interest" description="Disordered" evidence="1">
    <location>
        <begin position="1"/>
        <end position="27"/>
    </location>
</feature>
<feature type="compositionally biased region" description="Basic and acidic residues" evidence="1">
    <location>
        <begin position="15"/>
        <end position="27"/>
    </location>
</feature>
<gene>
    <name evidence="2" type="ORF">PCON_11568</name>
</gene>
<evidence type="ECO:0000313" key="2">
    <source>
        <dbReference type="EMBL" id="CCX11974.1"/>
    </source>
</evidence>
<accession>U4LI29</accession>
<name>U4LI29_PYROM</name>
<reference evidence="2 3" key="1">
    <citation type="journal article" date="2013" name="PLoS Genet.">
        <title>The genome and development-dependent transcriptomes of Pyronema confluens: a window into fungal evolution.</title>
        <authorList>
            <person name="Traeger S."/>
            <person name="Altegoer F."/>
            <person name="Freitag M."/>
            <person name="Gabaldon T."/>
            <person name="Kempken F."/>
            <person name="Kumar A."/>
            <person name="Marcet-Houben M."/>
            <person name="Poggeler S."/>
            <person name="Stajich J.E."/>
            <person name="Nowrousian M."/>
        </authorList>
    </citation>
    <scope>NUCLEOTIDE SEQUENCE [LARGE SCALE GENOMIC DNA]</scope>
    <source>
        <strain evidence="3">CBS 100304</strain>
        <tissue evidence="2">Vegetative mycelium</tissue>
    </source>
</reference>
<organism evidence="2 3">
    <name type="scientific">Pyronema omphalodes (strain CBS 100304)</name>
    <name type="common">Pyronema confluens</name>
    <dbReference type="NCBI Taxonomy" id="1076935"/>
    <lineage>
        <taxon>Eukaryota</taxon>
        <taxon>Fungi</taxon>
        <taxon>Dikarya</taxon>
        <taxon>Ascomycota</taxon>
        <taxon>Pezizomycotina</taxon>
        <taxon>Pezizomycetes</taxon>
        <taxon>Pezizales</taxon>
        <taxon>Pyronemataceae</taxon>
        <taxon>Pyronema</taxon>
    </lineage>
</organism>
<protein>
    <submittedName>
        <fullName evidence="2">Uncharacterized protein</fullName>
    </submittedName>
</protein>